<feature type="compositionally biased region" description="Basic and acidic residues" evidence="1">
    <location>
        <begin position="72"/>
        <end position="81"/>
    </location>
</feature>
<dbReference type="AlphaFoldDB" id="A0A3A8MUX9"/>
<keyword evidence="4" id="KW-1185">Reference proteome</keyword>
<feature type="region of interest" description="Disordered" evidence="1">
    <location>
        <begin position="72"/>
        <end position="96"/>
    </location>
</feature>
<keyword evidence="2" id="KW-0472">Membrane</keyword>
<evidence type="ECO:0000313" key="3">
    <source>
        <dbReference type="EMBL" id="RKH33531.1"/>
    </source>
</evidence>
<proteinExistence type="predicted"/>
<reference evidence="4" key="1">
    <citation type="submission" date="2018-09" db="EMBL/GenBank/DDBJ databases">
        <authorList>
            <person name="Livingstone P.G."/>
            <person name="Whitworth D.E."/>
        </authorList>
    </citation>
    <scope>NUCLEOTIDE SEQUENCE [LARGE SCALE GENOMIC DNA]</scope>
    <source>
        <strain evidence="4">CA040B</strain>
    </source>
</reference>
<evidence type="ECO:0000256" key="2">
    <source>
        <dbReference type="SAM" id="Phobius"/>
    </source>
</evidence>
<comment type="caution">
    <text evidence="3">The sequence shown here is derived from an EMBL/GenBank/DDBJ whole genome shotgun (WGS) entry which is preliminary data.</text>
</comment>
<feature type="compositionally biased region" description="Acidic residues" evidence="1">
    <location>
        <begin position="174"/>
        <end position="186"/>
    </location>
</feature>
<dbReference type="EMBL" id="RAWG01000372">
    <property type="protein sequence ID" value="RKH33531.1"/>
    <property type="molecule type" value="Genomic_DNA"/>
</dbReference>
<organism evidence="3 4">
    <name type="scientific">Corallococcus sicarius</name>
    <dbReference type="NCBI Taxonomy" id="2316726"/>
    <lineage>
        <taxon>Bacteria</taxon>
        <taxon>Pseudomonadati</taxon>
        <taxon>Myxococcota</taxon>
        <taxon>Myxococcia</taxon>
        <taxon>Myxococcales</taxon>
        <taxon>Cystobacterineae</taxon>
        <taxon>Myxococcaceae</taxon>
        <taxon>Corallococcus</taxon>
    </lineage>
</organism>
<keyword evidence="2" id="KW-0812">Transmembrane</keyword>
<evidence type="ECO:0000313" key="4">
    <source>
        <dbReference type="Proteomes" id="UP000273405"/>
    </source>
</evidence>
<feature type="transmembrane region" description="Helical" evidence="2">
    <location>
        <begin position="251"/>
        <end position="271"/>
    </location>
</feature>
<feature type="transmembrane region" description="Helical" evidence="2">
    <location>
        <begin position="342"/>
        <end position="360"/>
    </location>
</feature>
<evidence type="ECO:0000256" key="1">
    <source>
        <dbReference type="SAM" id="MobiDB-lite"/>
    </source>
</evidence>
<feature type="region of interest" description="Disordered" evidence="1">
    <location>
        <begin position="162"/>
        <end position="194"/>
    </location>
</feature>
<accession>A0A3A8MUX9</accession>
<feature type="transmembrane region" description="Helical" evidence="2">
    <location>
        <begin position="317"/>
        <end position="336"/>
    </location>
</feature>
<dbReference type="Proteomes" id="UP000273405">
    <property type="component" value="Unassembled WGS sequence"/>
</dbReference>
<gene>
    <name evidence="3" type="ORF">D7X12_35915</name>
</gene>
<protein>
    <submittedName>
        <fullName evidence="3">Uncharacterized protein</fullName>
    </submittedName>
</protein>
<sequence>MRGGAEHFQAVRGQLPVGRIRQFFYGASLPFHIARTTLKDPPTRARYLRVTALQTAFLLALTAGWVVWNHDDTPPQEERPPKVSTPESRARSREAEARIEQRTRELEAVLKARGGQDAQKGDNAAVVAAVGALIAEAVNAEKAGDVSAEEAVIIAGDTVGKAGEDAAGTSTPTTDEDPDKETEDPKEEAATEPLPAGLREEITATVRAALQDANREAAEAKGPRIQREPQEKGFNLDAPQVRHGILFLGSWEFWVAFFGSLSVVQWVIVALSRDFHTVISREASLATGVPPEDPEIHPRVRLNFPWMRAKLRRRWRAFVLFAVGFPALAVLTTPVFWNKPVFTTLSTLWGFWWLTVFTAAKSNRAWASPVTDRPWFLRGWARLAQTVPFLGWGPFHWYSGVWTRKTEGVGAPIACVERQPWAFAGLAATRFLGTLPPFRCFTRPFISVASAHLLNLDPKQPPVGEGPPRPRNEGD</sequence>
<name>A0A3A8MUX9_9BACT</name>
<keyword evidence="2" id="KW-1133">Transmembrane helix</keyword>